<evidence type="ECO:0000313" key="2">
    <source>
        <dbReference type="Proteomes" id="UP000055048"/>
    </source>
</evidence>
<accession>A0A0V0UH89</accession>
<dbReference type="Proteomes" id="UP000055048">
    <property type="component" value="Unassembled WGS sequence"/>
</dbReference>
<gene>
    <name evidence="1" type="ORF">T05_16009</name>
</gene>
<name>A0A0V0UH89_9BILA</name>
<reference evidence="1 2" key="1">
    <citation type="submission" date="2015-01" db="EMBL/GenBank/DDBJ databases">
        <title>Evolution of Trichinella species and genotypes.</title>
        <authorList>
            <person name="Korhonen P.K."/>
            <person name="Edoardo P."/>
            <person name="Giuseppe L.R."/>
            <person name="Gasser R.B."/>
        </authorList>
    </citation>
    <scope>NUCLEOTIDE SEQUENCE [LARGE SCALE GENOMIC DNA]</scope>
    <source>
        <strain evidence="1">ISS417</strain>
    </source>
</reference>
<organism evidence="1 2">
    <name type="scientific">Trichinella murrelli</name>
    <dbReference type="NCBI Taxonomy" id="144512"/>
    <lineage>
        <taxon>Eukaryota</taxon>
        <taxon>Metazoa</taxon>
        <taxon>Ecdysozoa</taxon>
        <taxon>Nematoda</taxon>
        <taxon>Enoplea</taxon>
        <taxon>Dorylaimia</taxon>
        <taxon>Trichinellida</taxon>
        <taxon>Trichinellidae</taxon>
        <taxon>Trichinella</taxon>
    </lineage>
</organism>
<dbReference type="EMBL" id="JYDJ01000006">
    <property type="protein sequence ID" value="KRX50491.1"/>
    <property type="molecule type" value="Genomic_DNA"/>
</dbReference>
<proteinExistence type="predicted"/>
<dbReference type="OrthoDB" id="10481468at2759"/>
<keyword evidence="2" id="KW-1185">Reference proteome</keyword>
<dbReference type="AlphaFoldDB" id="A0A0V0UH89"/>
<comment type="caution">
    <text evidence="1">The sequence shown here is derived from an EMBL/GenBank/DDBJ whole genome shotgun (WGS) entry which is preliminary data.</text>
</comment>
<sequence>MVEVREEEEGEGRKIQMQMQMQIEKSITYHQAIEPAGVARQSKSSSDVELELNCIWSSGMVYYHHVMDTVLKREIDTASVSIKCEEEIEEKAQCQCCRSRSFSEARLESLSTGGRRQTIKANRPKSAFCTEKYYSLQEEAHNKAASHTVDLAIIRMIFALCQQSITSCRLVEVRGSIQFLVEKTKKQLCQIKICHFARISEAICTIYHKLTNLIKVDRVMCKVKVKIQLLKVLEEISIIVAIAPMQRQRGTVKG</sequence>
<evidence type="ECO:0000313" key="1">
    <source>
        <dbReference type="EMBL" id="KRX50491.1"/>
    </source>
</evidence>
<protein>
    <submittedName>
        <fullName evidence="1">Uncharacterized protein</fullName>
    </submittedName>
</protein>